<name>A0ABT5Y4W2_9FLAO</name>
<dbReference type="Gene3D" id="1.10.10.2830">
    <property type="match status" value="1"/>
</dbReference>
<dbReference type="InterPro" id="IPR041468">
    <property type="entry name" value="HTH_ParB/Spo0J"/>
</dbReference>
<dbReference type="Proteomes" id="UP001221366">
    <property type="component" value="Unassembled WGS sequence"/>
</dbReference>
<dbReference type="InterPro" id="IPR050336">
    <property type="entry name" value="Chromosome_partition/occlusion"/>
</dbReference>
<dbReference type="RefSeq" id="WP_275617160.1">
    <property type="nucleotide sequence ID" value="NZ_JARFVB010000018.1"/>
</dbReference>
<accession>A0ABT5Y4W2</accession>
<dbReference type="PANTHER" id="PTHR33375">
    <property type="entry name" value="CHROMOSOME-PARTITIONING PROTEIN PARB-RELATED"/>
    <property type="match status" value="1"/>
</dbReference>
<reference evidence="4 5" key="1">
    <citation type="submission" date="2023-03" db="EMBL/GenBank/DDBJ databases">
        <title>Muricauda XX sp. nov. and Muricauda XXX sp. nov., two novel species isolated from Okinawa Trough.</title>
        <authorList>
            <person name="Cao W."/>
            <person name="Deng X."/>
        </authorList>
    </citation>
    <scope>NUCLEOTIDE SEQUENCE [LARGE SCALE GENOMIC DNA]</scope>
    <source>
        <strain evidence="4 5">334s03</strain>
    </source>
</reference>
<dbReference type="InterPro" id="IPR036086">
    <property type="entry name" value="ParB/Sulfiredoxin_sf"/>
</dbReference>
<evidence type="ECO:0000313" key="5">
    <source>
        <dbReference type="Proteomes" id="UP001221366"/>
    </source>
</evidence>
<organism evidence="4 5">
    <name type="scientific">Flagellimonas yonaguniensis</name>
    <dbReference type="NCBI Taxonomy" id="3031325"/>
    <lineage>
        <taxon>Bacteria</taxon>
        <taxon>Pseudomonadati</taxon>
        <taxon>Bacteroidota</taxon>
        <taxon>Flavobacteriia</taxon>
        <taxon>Flavobacteriales</taxon>
        <taxon>Flavobacteriaceae</taxon>
        <taxon>Flagellimonas</taxon>
    </lineage>
</organism>
<dbReference type="InterPro" id="IPR003115">
    <property type="entry name" value="ParB_N"/>
</dbReference>
<comment type="similarity">
    <text evidence="1">Belongs to the ParB family.</text>
</comment>
<dbReference type="Pfam" id="PF17762">
    <property type="entry name" value="HTH_ParB"/>
    <property type="match status" value="1"/>
</dbReference>
<dbReference type="Pfam" id="PF02195">
    <property type="entry name" value="ParB_N"/>
    <property type="match status" value="1"/>
</dbReference>
<sequence>METKTKQKQTKKATATKQETVLQVQYLDINSIIPDPLQPRKTFDDSSLKQLADSIAEHGVLQPITVRTSNKGYIIVMGERRYRASKLAEQKTIPAIVRDFVNNDVLEVQIIENLQRRDVEPTEEAEAIAYLTDRYSPEDIAKRLGRTENFVRQRLKLAGLIEGFKAYVRSGEMTIGLGTAVALFEPEEQQMLLESLEGEFSAHRVKRMVDGHTFDLTKAPFDLSDRTLLPKAGACTVCPFNAANQGNLFGNGKMVCTKTACFVNKKAKTLMNLIKNCKKTGMLLVPKISRYWMDEERNQLIMAQMEKQGLKVQLPDELHIIEKPIKPTLESIKEEFGHCDYSDEELKEELDEALKSYEEDRKLYDGAVDNGFQKGVLFHTDSYRSEEIFVKVRETNMSEDDVRSTPLEKRKMSECSPEEQIIKINAREERKKQIEHNRQFKEVVEMVRGTDYINTKEELSVDEMVAFSISLYENNVGYYNQLDHFPGFFGDTPDKTREDIVAQFRKTFKKETLNKLVRFLLTQQVHLGESNHVNNLTNCSFYIAMQTYHKDDIVQIEKSYDMARKKREKRLKERVKALEQQVEATKD</sequence>
<comment type="caution">
    <text evidence="4">The sequence shown here is derived from an EMBL/GenBank/DDBJ whole genome shotgun (WGS) entry which is preliminary data.</text>
</comment>
<proteinExistence type="inferred from homology"/>
<evidence type="ECO:0000313" key="4">
    <source>
        <dbReference type="EMBL" id="MDF0718047.1"/>
    </source>
</evidence>
<dbReference type="EMBL" id="JARFVB010000018">
    <property type="protein sequence ID" value="MDF0718047.1"/>
    <property type="molecule type" value="Genomic_DNA"/>
</dbReference>
<dbReference type="PANTHER" id="PTHR33375:SF1">
    <property type="entry name" value="CHROMOSOME-PARTITIONING PROTEIN PARB-RELATED"/>
    <property type="match status" value="1"/>
</dbReference>
<dbReference type="SMART" id="SM00470">
    <property type="entry name" value="ParB"/>
    <property type="match status" value="1"/>
</dbReference>
<dbReference type="NCBIfam" id="TIGR00180">
    <property type="entry name" value="parB_part"/>
    <property type="match status" value="1"/>
</dbReference>
<evidence type="ECO:0000259" key="3">
    <source>
        <dbReference type="SMART" id="SM00470"/>
    </source>
</evidence>
<dbReference type="Gene3D" id="3.90.1530.30">
    <property type="match status" value="1"/>
</dbReference>
<keyword evidence="5" id="KW-1185">Reference proteome</keyword>
<dbReference type="InterPro" id="IPR004437">
    <property type="entry name" value="ParB/RepB/Spo0J"/>
</dbReference>
<gene>
    <name evidence="4" type="ORF">PY092_17925</name>
</gene>
<keyword evidence="2" id="KW-0159">Chromosome partition</keyword>
<evidence type="ECO:0000256" key="2">
    <source>
        <dbReference type="ARBA" id="ARBA00022829"/>
    </source>
</evidence>
<feature type="domain" description="ParB-like N-terminal" evidence="3">
    <location>
        <begin position="25"/>
        <end position="114"/>
    </location>
</feature>
<dbReference type="SUPFAM" id="SSF110849">
    <property type="entry name" value="ParB/Sulfiredoxin"/>
    <property type="match status" value="1"/>
</dbReference>
<protein>
    <submittedName>
        <fullName evidence="4">ParB/RepB/Spo0J family partition protein</fullName>
    </submittedName>
</protein>
<evidence type="ECO:0000256" key="1">
    <source>
        <dbReference type="ARBA" id="ARBA00006295"/>
    </source>
</evidence>
<dbReference type="CDD" id="cd16393">
    <property type="entry name" value="SPO0J_N"/>
    <property type="match status" value="1"/>
</dbReference>